<evidence type="ECO:0000256" key="7">
    <source>
        <dbReference type="ARBA" id="ARBA00022840"/>
    </source>
</evidence>
<evidence type="ECO:0000259" key="13">
    <source>
        <dbReference type="PROSITE" id="PS50112"/>
    </source>
</evidence>
<dbReference type="InterPro" id="IPR001789">
    <property type="entry name" value="Sig_transdc_resp-reg_receiver"/>
</dbReference>
<dbReference type="SMART" id="SM00388">
    <property type="entry name" value="HisKA"/>
    <property type="match status" value="1"/>
</dbReference>
<evidence type="ECO:0000256" key="1">
    <source>
        <dbReference type="ARBA" id="ARBA00000085"/>
    </source>
</evidence>
<dbReference type="PRINTS" id="PR00344">
    <property type="entry name" value="BCTRLSENSOR"/>
</dbReference>
<keyword evidence="5" id="KW-0547">Nucleotide-binding</keyword>
<evidence type="ECO:0000256" key="3">
    <source>
        <dbReference type="ARBA" id="ARBA00022553"/>
    </source>
</evidence>
<dbReference type="InterPro" id="IPR036890">
    <property type="entry name" value="HATPase_C_sf"/>
</dbReference>
<gene>
    <name evidence="15" type="ORF">HLB44_06230</name>
</gene>
<feature type="modified residue" description="4-aspartylphosphate" evidence="9">
    <location>
        <position position="885"/>
    </location>
</feature>
<keyword evidence="10" id="KW-0812">Transmembrane</keyword>
<evidence type="ECO:0000256" key="9">
    <source>
        <dbReference type="PROSITE-ProRule" id="PRU00169"/>
    </source>
</evidence>
<dbReference type="SMART" id="SM00387">
    <property type="entry name" value="HATPase_c"/>
    <property type="match status" value="1"/>
</dbReference>
<keyword evidence="8" id="KW-0902">Two-component regulatory system</keyword>
<dbReference type="PROSITE" id="PS50110">
    <property type="entry name" value="RESPONSE_REGULATORY"/>
    <property type="match status" value="1"/>
</dbReference>
<dbReference type="SUPFAM" id="SSF55785">
    <property type="entry name" value="PYP-like sensor domain (PAS domain)"/>
    <property type="match status" value="1"/>
</dbReference>
<dbReference type="PANTHER" id="PTHR43065">
    <property type="entry name" value="SENSOR HISTIDINE KINASE"/>
    <property type="match status" value="1"/>
</dbReference>
<dbReference type="PANTHER" id="PTHR43065:SF10">
    <property type="entry name" value="PEROXIDE STRESS-ACTIVATED HISTIDINE KINASE MAK3"/>
    <property type="match status" value="1"/>
</dbReference>
<evidence type="ECO:0000313" key="15">
    <source>
        <dbReference type="EMBL" id="NRF66574.1"/>
    </source>
</evidence>
<dbReference type="Proteomes" id="UP000737171">
    <property type="component" value="Unassembled WGS sequence"/>
</dbReference>
<dbReference type="CDD" id="cd00082">
    <property type="entry name" value="HisKA"/>
    <property type="match status" value="1"/>
</dbReference>
<dbReference type="RefSeq" id="WP_173121697.1">
    <property type="nucleotide sequence ID" value="NZ_JABRWJ010000002.1"/>
</dbReference>
<evidence type="ECO:0000256" key="2">
    <source>
        <dbReference type="ARBA" id="ARBA00012438"/>
    </source>
</evidence>
<dbReference type="InterPro" id="IPR003594">
    <property type="entry name" value="HATPase_dom"/>
</dbReference>
<dbReference type="EC" id="2.7.13.3" evidence="2"/>
<dbReference type="Pfam" id="PF00072">
    <property type="entry name" value="Response_reg"/>
    <property type="match status" value="1"/>
</dbReference>
<keyword evidence="6" id="KW-0418">Kinase</keyword>
<keyword evidence="4" id="KW-0808">Transferase</keyword>
<dbReference type="PROSITE" id="PS50109">
    <property type="entry name" value="HIS_KIN"/>
    <property type="match status" value="1"/>
</dbReference>
<evidence type="ECO:0000313" key="16">
    <source>
        <dbReference type="Proteomes" id="UP000737171"/>
    </source>
</evidence>
<dbReference type="PROSITE" id="PS50112">
    <property type="entry name" value="PAS"/>
    <property type="match status" value="1"/>
</dbReference>
<evidence type="ECO:0000256" key="5">
    <source>
        <dbReference type="ARBA" id="ARBA00022741"/>
    </source>
</evidence>
<evidence type="ECO:0000259" key="11">
    <source>
        <dbReference type="PROSITE" id="PS50109"/>
    </source>
</evidence>
<dbReference type="Gene3D" id="3.30.565.10">
    <property type="entry name" value="Histidine kinase-like ATPase, C-terminal domain"/>
    <property type="match status" value="1"/>
</dbReference>
<organism evidence="15 16">
    <name type="scientific">Pseudaquabacterium terrae</name>
    <dbReference type="NCBI Taxonomy" id="2732868"/>
    <lineage>
        <taxon>Bacteria</taxon>
        <taxon>Pseudomonadati</taxon>
        <taxon>Pseudomonadota</taxon>
        <taxon>Betaproteobacteria</taxon>
        <taxon>Burkholderiales</taxon>
        <taxon>Sphaerotilaceae</taxon>
        <taxon>Pseudaquabacterium</taxon>
    </lineage>
</organism>
<evidence type="ECO:0000256" key="8">
    <source>
        <dbReference type="ARBA" id="ARBA00023012"/>
    </source>
</evidence>
<protein>
    <recommendedName>
        <fullName evidence="2">histidine kinase</fullName>
        <ecNumber evidence="2">2.7.13.3</ecNumber>
    </recommendedName>
</protein>
<dbReference type="PROSITE" id="PS50113">
    <property type="entry name" value="PAC"/>
    <property type="match status" value="1"/>
</dbReference>
<keyword evidence="10" id="KW-0472">Membrane</keyword>
<dbReference type="InterPro" id="IPR036097">
    <property type="entry name" value="HisK_dim/P_sf"/>
</dbReference>
<sequence>MSVSLDDTGRYRLSPEVSADALERRYQRQLWLGALPLFGLLLVLALWQAWQSRIAVVAELERQATQQHAALQSLARIAADHVADLRLVAERTLVTPPQAPDRALRDALKRRAVDAAIEGYALDELPPLLHGGTAQLLWPQAGAPPPDAALALLQALSRSTEIAHSRHADLAASLFLGWPERQLVTYPWLPSQALLDAAGAPTLAALLDKAYAAPVFAEGRPERDPEQRAYWAPVQRSGDGGPRLLHAAPVYVGEDFSGVVATEIRLASIARVIAARPVGPLKQVYWWVLDARGEVLAERMATDEGPSAQARALPAGLDAAALAEAQRAGGRALPLAGHRIVALDVADAPWTLVVALGDGALLRQALPGLAPFTLIGLALLGLFLRAQVLLRRRVIQPALGVMAYLHAKSLDPNAPEPALPQRWRSWAHVITRTFDEQRDARAAERRSEAFKSAIVDHALAALVATDRLGRIVEFNPAAEAMFGLPRAAAIGRPVAQVVIPQRFRAAHEAAMRRIAEGGPAKLLGKRIEMQALRADGSEFPVEMLLWRADVEGQAYFTASLVDLSERRRQALEIERQRDALRQSEKLSAMGSLLAGVAHELNNPLAIVLGRAGLLEEKCSAQPELAADAQRIREAAERCGRIVRTFLNMARSKPTQRESVAFNELVQAATEMLAYTWRSHGIQLDLHLAERLPAVNADADQIGQIVLNLLVNAQQALSTVTDRPRRVQVTTGVEVPRTGREPRVWLRVADSGPGIAAELAEQIFEPFFTTKADGIGTGLGLAVSRSLAKDHGGNLMLEAVAPLGGACFRLSLPLSGEAGPETAATPLDDAAHANRSRVLVVDDEAEVAELIRDMLESAGHEVAVAESGAVALELLDTARFDAIVSDLRMPDMDGAALWREVVRQHPALGGRMLFITGDTLSAGARDFLDSADCPRLDKPFSKADLVAGVAGLLV</sequence>
<dbReference type="InterPro" id="IPR000700">
    <property type="entry name" value="PAS-assoc_C"/>
</dbReference>
<keyword evidence="3 9" id="KW-0597">Phosphoprotein</keyword>
<dbReference type="InterPro" id="IPR003661">
    <property type="entry name" value="HisK_dim/P_dom"/>
</dbReference>
<dbReference type="EMBL" id="JABRWJ010000002">
    <property type="protein sequence ID" value="NRF66574.1"/>
    <property type="molecule type" value="Genomic_DNA"/>
</dbReference>
<comment type="catalytic activity">
    <reaction evidence="1">
        <text>ATP + protein L-histidine = ADP + protein N-phospho-L-histidine.</text>
        <dbReference type="EC" id="2.7.13.3"/>
    </reaction>
</comment>
<dbReference type="InterPro" id="IPR004358">
    <property type="entry name" value="Sig_transdc_His_kin-like_C"/>
</dbReference>
<dbReference type="Pfam" id="PF00512">
    <property type="entry name" value="HisKA"/>
    <property type="match status" value="1"/>
</dbReference>
<evidence type="ECO:0000259" key="12">
    <source>
        <dbReference type="PROSITE" id="PS50110"/>
    </source>
</evidence>
<accession>A0ABX2EBS2</accession>
<dbReference type="InterPro" id="IPR011006">
    <property type="entry name" value="CheY-like_superfamily"/>
</dbReference>
<keyword evidence="7" id="KW-0067">ATP-binding</keyword>
<dbReference type="Pfam" id="PF13426">
    <property type="entry name" value="PAS_9"/>
    <property type="match status" value="1"/>
</dbReference>
<feature type="domain" description="Histidine kinase" evidence="11">
    <location>
        <begin position="595"/>
        <end position="815"/>
    </location>
</feature>
<dbReference type="SMART" id="SM00091">
    <property type="entry name" value="PAS"/>
    <property type="match status" value="1"/>
</dbReference>
<dbReference type="InterPro" id="IPR005467">
    <property type="entry name" value="His_kinase_dom"/>
</dbReference>
<dbReference type="Gene3D" id="1.10.287.130">
    <property type="match status" value="1"/>
</dbReference>
<reference evidence="15 16" key="1">
    <citation type="submission" date="2020-05" db="EMBL/GenBank/DDBJ databases">
        <title>Aquincola sp. isolate from soil.</title>
        <authorList>
            <person name="Han J."/>
            <person name="Kim D.-U."/>
        </authorList>
    </citation>
    <scope>NUCLEOTIDE SEQUENCE [LARGE SCALE GENOMIC DNA]</scope>
    <source>
        <strain evidence="15 16">S2</strain>
    </source>
</reference>
<dbReference type="InterPro" id="IPR000014">
    <property type="entry name" value="PAS"/>
</dbReference>
<feature type="domain" description="PAC" evidence="14">
    <location>
        <begin position="525"/>
        <end position="575"/>
    </location>
</feature>
<proteinExistence type="predicted"/>
<evidence type="ECO:0000256" key="6">
    <source>
        <dbReference type="ARBA" id="ARBA00022777"/>
    </source>
</evidence>
<dbReference type="SMART" id="SM00448">
    <property type="entry name" value="REC"/>
    <property type="match status" value="1"/>
</dbReference>
<comment type="caution">
    <text evidence="15">The sequence shown here is derived from an EMBL/GenBank/DDBJ whole genome shotgun (WGS) entry which is preliminary data.</text>
</comment>
<dbReference type="Pfam" id="PF02518">
    <property type="entry name" value="HATPase_c"/>
    <property type="match status" value="1"/>
</dbReference>
<dbReference type="SUPFAM" id="SSF55874">
    <property type="entry name" value="ATPase domain of HSP90 chaperone/DNA topoisomerase II/histidine kinase"/>
    <property type="match status" value="1"/>
</dbReference>
<dbReference type="SUPFAM" id="SSF47384">
    <property type="entry name" value="Homodimeric domain of signal transducing histidine kinase"/>
    <property type="match status" value="1"/>
</dbReference>
<dbReference type="NCBIfam" id="TIGR00229">
    <property type="entry name" value="sensory_box"/>
    <property type="match status" value="1"/>
</dbReference>
<feature type="domain" description="PAS" evidence="13">
    <location>
        <begin position="447"/>
        <end position="518"/>
    </location>
</feature>
<feature type="transmembrane region" description="Helical" evidence="10">
    <location>
        <begin position="30"/>
        <end position="50"/>
    </location>
</feature>
<name>A0ABX2EBS2_9BURK</name>
<dbReference type="CDD" id="cd00130">
    <property type="entry name" value="PAS"/>
    <property type="match status" value="1"/>
</dbReference>
<evidence type="ECO:0000256" key="4">
    <source>
        <dbReference type="ARBA" id="ARBA00022679"/>
    </source>
</evidence>
<dbReference type="Gene3D" id="3.30.450.20">
    <property type="entry name" value="PAS domain"/>
    <property type="match status" value="1"/>
</dbReference>
<keyword evidence="10" id="KW-1133">Transmembrane helix</keyword>
<dbReference type="Gene3D" id="3.40.50.2300">
    <property type="match status" value="1"/>
</dbReference>
<evidence type="ECO:0000259" key="14">
    <source>
        <dbReference type="PROSITE" id="PS50113"/>
    </source>
</evidence>
<evidence type="ECO:0000256" key="10">
    <source>
        <dbReference type="SAM" id="Phobius"/>
    </source>
</evidence>
<feature type="domain" description="Response regulatory" evidence="12">
    <location>
        <begin position="836"/>
        <end position="952"/>
    </location>
</feature>
<dbReference type="SUPFAM" id="SSF52172">
    <property type="entry name" value="CheY-like"/>
    <property type="match status" value="1"/>
</dbReference>
<keyword evidence="16" id="KW-1185">Reference proteome</keyword>
<dbReference type="InterPro" id="IPR035965">
    <property type="entry name" value="PAS-like_dom_sf"/>
</dbReference>